<dbReference type="KEGG" id="nta:107809342"/>
<dbReference type="AlphaFoldDB" id="A0A1S4BKM2"/>
<dbReference type="OrthoDB" id="1897217at2759"/>
<reference evidence="2" key="1">
    <citation type="submission" date="2025-08" db="UniProtKB">
        <authorList>
            <consortium name="RefSeq"/>
        </authorList>
    </citation>
    <scope>IDENTIFICATION</scope>
</reference>
<name>A0A1S4BKM2_TOBAC</name>
<protein>
    <submittedName>
        <fullName evidence="2">Uncharacterized protein</fullName>
    </submittedName>
</protein>
<evidence type="ECO:0000313" key="2">
    <source>
        <dbReference type="RefSeq" id="XP_016489431.1"/>
    </source>
</evidence>
<gene>
    <name evidence="2" type="primary">LOC107809342</name>
</gene>
<dbReference type="RefSeq" id="XP_016489431.1">
    <property type="nucleotide sequence ID" value="XM_016633945.1"/>
</dbReference>
<dbReference type="PANTHER" id="PTHR38357:SF1">
    <property type="entry name" value="EXPRESSED PROTEIN"/>
    <property type="match status" value="1"/>
</dbReference>
<evidence type="ECO:0000256" key="1">
    <source>
        <dbReference type="SAM" id="MobiDB-lite"/>
    </source>
</evidence>
<dbReference type="InterPro" id="IPR024530">
    <property type="entry name" value="QSregVF_b"/>
</dbReference>
<dbReference type="Pfam" id="PF12843">
    <property type="entry name" value="QSregVF_b"/>
    <property type="match status" value="1"/>
</dbReference>
<sequence>MKHLVFLEVCCVSPSPNLDFFFNSNISHSDMNLLHFHPIPQCSLNVSSPTISRFHVGSYSSFPPSSQSLSLRRNISSFTISAGSRATGPRQIPARDRVIDFGKYKGKMLGTLPSKYLKWVSKNLRARDFEEWAKLADEVLSDSVYKDRIEWEFAQNLLNGDVSASTQSAVSELLEISTRFGWDNEDKLGWSKIDYELLGTSKGGRIPRLSYSPNNNTNLKGIAEVDSSQEEETGKGEKDSRERRRERIRLQRRKNDSGSPSTMTERTRNLQNPENHTDYNTINKDHSVSNTGSRFPGREALLKAALSLGSRKQF</sequence>
<dbReference type="STRING" id="4097.A0A1S4BKM2"/>
<dbReference type="OMA" id="VFLEVCC"/>
<feature type="compositionally biased region" description="Polar residues" evidence="1">
    <location>
        <begin position="257"/>
        <end position="293"/>
    </location>
</feature>
<feature type="compositionally biased region" description="Basic and acidic residues" evidence="1">
    <location>
        <begin position="232"/>
        <end position="256"/>
    </location>
</feature>
<dbReference type="PaxDb" id="4097-A0A1S4BKM2"/>
<feature type="region of interest" description="Disordered" evidence="1">
    <location>
        <begin position="204"/>
        <end position="296"/>
    </location>
</feature>
<accession>A0A1S4BKM2</accession>
<organism evidence="2">
    <name type="scientific">Nicotiana tabacum</name>
    <name type="common">Common tobacco</name>
    <dbReference type="NCBI Taxonomy" id="4097"/>
    <lineage>
        <taxon>Eukaryota</taxon>
        <taxon>Viridiplantae</taxon>
        <taxon>Streptophyta</taxon>
        <taxon>Embryophyta</taxon>
        <taxon>Tracheophyta</taxon>
        <taxon>Spermatophyta</taxon>
        <taxon>Magnoliopsida</taxon>
        <taxon>eudicotyledons</taxon>
        <taxon>Gunneridae</taxon>
        <taxon>Pentapetalae</taxon>
        <taxon>asterids</taxon>
        <taxon>lamiids</taxon>
        <taxon>Solanales</taxon>
        <taxon>Solanaceae</taxon>
        <taxon>Nicotianoideae</taxon>
        <taxon>Nicotianeae</taxon>
        <taxon>Nicotiana</taxon>
    </lineage>
</organism>
<proteinExistence type="predicted"/>
<dbReference type="PANTHER" id="PTHR38357">
    <property type="entry name" value="EXPRESSED PROTEIN"/>
    <property type="match status" value="1"/>
</dbReference>